<reference evidence="2" key="1">
    <citation type="submission" date="2020-05" db="EMBL/GenBank/DDBJ databases">
        <title>Mycena genomes resolve the evolution of fungal bioluminescence.</title>
        <authorList>
            <person name="Tsai I.J."/>
        </authorList>
    </citation>
    <scope>NUCLEOTIDE SEQUENCE</scope>
    <source>
        <strain evidence="2">CCC161011</strain>
    </source>
</reference>
<keyword evidence="1" id="KW-0732">Signal</keyword>
<comment type="caution">
    <text evidence="2">The sequence shown here is derived from an EMBL/GenBank/DDBJ whole genome shotgun (WGS) entry which is preliminary data.</text>
</comment>
<name>A0A8H6YBI9_9AGAR</name>
<evidence type="ECO:0000313" key="2">
    <source>
        <dbReference type="EMBL" id="KAF7356102.1"/>
    </source>
</evidence>
<evidence type="ECO:0000313" key="3">
    <source>
        <dbReference type="Proteomes" id="UP000620124"/>
    </source>
</evidence>
<feature type="signal peptide" evidence="1">
    <location>
        <begin position="1"/>
        <end position="19"/>
    </location>
</feature>
<organism evidence="2 3">
    <name type="scientific">Mycena venus</name>
    <dbReference type="NCBI Taxonomy" id="2733690"/>
    <lineage>
        <taxon>Eukaryota</taxon>
        <taxon>Fungi</taxon>
        <taxon>Dikarya</taxon>
        <taxon>Basidiomycota</taxon>
        <taxon>Agaricomycotina</taxon>
        <taxon>Agaricomycetes</taxon>
        <taxon>Agaricomycetidae</taxon>
        <taxon>Agaricales</taxon>
        <taxon>Marasmiineae</taxon>
        <taxon>Mycenaceae</taxon>
        <taxon>Mycena</taxon>
    </lineage>
</organism>
<protein>
    <recommendedName>
        <fullName evidence="4">Cell wall galactomannoprotein</fullName>
    </recommendedName>
</protein>
<evidence type="ECO:0008006" key="4">
    <source>
        <dbReference type="Google" id="ProtNLM"/>
    </source>
</evidence>
<dbReference type="OrthoDB" id="3056581at2759"/>
<dbReference type="Proteomes" id="UP000620124">
    <property type="component" value="Unassembled WGS sequence"/>
</dbReference>
<evidence type="ECO:0000256" key="1">
    <source>
        <dbReference type="SAM" id="SignalP"/>
    </source>
</evidence>
<dbReference type="AlphaFoldDB" id="A0A8H6YBI9"/>
<accession>A0A8H6YBI9</accession>
<sequence length="154" mass="15639">MARLIFALVSLVCMFQTLAAPLQSRAVTSKECSSFNVQASIGIDAARTSLGSINTGNDIGNARNLLEAQLSLLDANNGTTQIADSLLVNAPPAPADANARIVSGLQASLASLSHVVLIVDNSTKAAVAAANASMTTALESAQQAVAANCQTTVN</sequence>
<feature type="chain" id="PRO_5034381640" description="Cell wall galactomannoprotein" evidence="1">
    <location>
        <begin position="20"/>
        <end position="154"/>
    </location>
</feature>
<dbReference type="EMBL" id="JACAZI010000007">
    <property type="protein sequence ID" value="KAF7356102.1"/>
    <property type="molecule type" value="Genomic_DNA"/>
</dbReference>
<proteinExistence type="predicted"/>
<gene>
    <name evidence="2" type="ORF">MVEN_00940200</name>
</gene>
<keyword evidence="3" id="KW-1185">Reference proteome</keyword>